<dbReference type="GeneID" id="80019613"/>
<dbReference type="InterPro" id="IPR014015">
    <property type="entry name" value="Helicase_SF3_DNA-vir"/>
</dbReference>
<dbReference type="SMART" id="SM00943">
    <property type="entry name" value="Prim-Pol"/>
    <property type="match status" value="1"/>
</dbReference>
<dbReference type="PROSITE" id="PS01247">
    <property type="entry name" value="IUNH"/>
    <property type="match status" value="1"/>
</dbReference>
<sequence>MTGGKKKRELPGPIVPSPDDTLEIALSLAKVGWPVFPVGIYEDESGKRHKIPGVKWKEWATTDADEIREAWSGRFRRHHIGVFAGKAGIVVLDVDPGGDDAIAEAGLEIPHTLNYPTHRAGGRHHVFKAPEGVELTIAKGILDGVDVRSGSGLMVYYGHELKKRDIAKLAPAPEWVLVERGRAAYNGGQDRAPSATVDAFLERLVPGKPRKKIRRAVEAVPFPAGAAHDNMLEVVTTLVGLGIRGERGIGELLEATRERYSGDHPDRPRDWDNALDGSVRRLGLPPVTLELTDDEKREVAKRNDPAEIERRSAERKATFRAEKHREAMLTDFSVARPDPGSRVLEDAALADELAAVLRPRWAYSTGLGIMRYDGRVWKSAEEHALIEAVRRELVEIEVDEHTAAAMRGDNKAIDKARSLLSRARSAAVARLVVGILGEDAPTFDGNPDLLNTPTGVVDLRTGELLEHDPSFYFTKITGVGYDPEADSTMWDRALTALPADVGAWLKVRFGQMSTGYTPDDDAMVILEGAGSNGKTSWMIGARKALGDYAVTLPERLLLGDPGDHPTTLMTLMGARAGFIEELPEGRALNVKRLKDTVGTPEITARKMRQDDITFTATHGLCIATNYLPIVAETDHGTWRRLLLVRFRIRYVSKKSKIQSKRDRKGDPSLKRHFERVADAGLLKWIVEGAAEWYANGMTMPEPPKTVIADTEAWRLDADPILAYARERLVRDEGYAITATDLQDDFNTWLERRGHRRWTGQTINSRFQGHVTMDGVERKMVKWSAKVRPSRPANVFAAKPIPKTTTSWRGVRFAEEPVAPVPSEAELDAATLADLERRVMADED</sequence>
<dbReference type="Pfam" id="PF08706">
    <property type="entry name" value="D5_N"/>
    <property type="match status" value="1"/>
</dbReference>
<keyword evidence="3" id="KW-0067">ATP-binding</keyword>
<dbReference type="RefSeq" id="YP_010755007.1">
    <property type="nucleotide sequence ID" value="NC_073466.1"/>
</dbReference>
<keyword evidence="1" id="KW-0547">Nucleotide-binding</keyword>
<dbReference type="NCBIfam" id="TIGR01613">
    <property type="entry name" value="primase_Cterm"/>
    <property type="match status" value="1"/>
</dbReference>
<dbReference type="InterPro" id="IPR006500">
    <property type="entry name" value="Helicase_put_C_phage/plasmid"/>
</dbReference>
<dbReference type="InterPro" id="IPR015910">
    <property type="entry name" value="I/U_nuclsd_hydro_CS"/>
</dbReference>
<dbReference type="Pfam" id="PF09250">
    <property type="entry name" value="Prim-Pol"/>
    <property type="match status" value="1"/>
</dbReference>
<dbReference type="InterPro" id="IPR015330">
    <property type="entry name" value="DNA_primase/pol_bifunc_N"/>
</dbReference>
<dbReference type="PROSITE" id="PS51206">
    <property type="entry name" value="SF3_HELICASE_1"/>
    <property type="match status" value="1"/>
</dbReference>
<gene>
    <name evidence="6" type="primary">49</name>
    <name evidence="6" type="ORF">SEA_OSCARSO_49</name>
</gene>
<dbReference type="SMART" id="SM00885">
    <property type="entry name" value="D5_N"/>
    <property type="match status" value="1"/>
</dbReference>
<organism evidence="6 7">
    <name type="scientific">Microbacterium phage OscarSo</name>
    <dbReference type="NCBI Taxonomy" id="2985324"/>
    <lineage>
        <taxon>Viruses</taxon>
        <taxon>Duplodnaviria</taxon>
        <taxon>Heunggongvirae</taxon>
        <taxon>Uroviricota</taxon>
        <taxon>Caudoviricetes</taxon>
        <taxon>Oscarsovirus</taxon>
        <taxon>Oscarsovirus oscarso</taxon>
    </lineage>
</organism>
<protein>
    <submittedName>
        <fullName evidence="6">DNA primase/polymerase/helicase</fullName>
    </submittedName>
</protein>
<feature type="domain" description="SF3 helicase" evidence="5">
    <location>
        <begin position="488"/>
        <end position="659"/>
    </location>
</feature>
<evidence type="ECO:0000259" key="5">
    <source>
        <dbReference type="PROSITE" id="PS51206"/>
    </source>
</evidence>
<evidence type="ECO:0000256" key="4">
    <source>
        <dbReference type="ARBA" id="ARBA00023295"/>
    </source>
</evidence>
<dbReference type="GO" id="GO:0005524">
    <property type="term" value="F:ATP binding"/>
    <property type="evidence" value="ECO:0007669"/>
    <property type="project" value="UniProtKB-KW"/>
</dbReference>
<dbReference type="SUPFAM" id="SSF56747">
    <property type="entry name" value="Prim-pol domain"/>
    <property type="match status" value="1"/>
</dbReference>
<keyword evidence="7" id="KW-1185">Reference proteome</keyword>
<evidence type="ECO:0000256" key="2">
    <source>
        <dbReference type="ARBA" id="ARBA00022801"/>
    </source>
</evidence>
<dbReference type="Gene3D" id="3.40.50.300">
    <property type="entry name" value="P-loop containing nucleotide triphosphate hydrolases"/>
    <property type="match status" value="1"/>
</dbReference>
<dbReference type="PANTHER" id="PTHR35372">
    <property type="entry name" value="ATP BINDING PROTEIN-RELATED"/>
    <property type="match status" value="1"/>
</dbReference>
<dbReference type="KEGG" id="vg:80019613"/>
<dbReference type="InterPro" id="IPR051620">
    <property type="entry name" value="ORF904-like_C"/>
</dbReference>
<dbReference type="EMBL" id="OP434449">
    <property type="protein sequence ID" value="UYL87170.1"/>
    <property type="molecule type" value="Genomic_DNA"/>
</dbReference>
<keyword evidence="4" id="KW-0326">Glycosidase</keyword>
<evidence type="ECO:0000256" key="3">
    <source>
        <dbReference type="ARBA" id="ARBA00022840"/>
    </source>
</evidence>
<evidence type="ECO:0000313" key="6">
    <source>
        <dbReference type="EMBL" id="UYL87170.1"/>
    </source>
</evidence>
<name>A0A9X9K529_9CAUD</name>
<dbReference type="PANTHER" id="PTHR35372:SF2">
    <property type="entry name" value="SF3 HELICASE DOMAIN-CONTAINING PROTEIN"/>
    <property type="match status" value="1"/>
</dbReference>
<proteinExistence type="predicted"/>
<reference evidence="6" key="1">
    <citation type="submission" date="2022-09" db="EMBL/GenBank/DDBJ databases">
        <authorList>
            <person name="Washington J.M."/>
            <person name="Situmorang M.A."/>
            <person name="Garlena R.A."/>
            <person name="Russell D.A."/>
            <person name="Jacobs-Sera D."/>
            <person name="Hatfull G.F."/>
        </authorList>
    </citation>
    <scope>NUCLEOTIDE SEQUENCE</scope>
</reference>
<dbReference type="InterPro" id="IPR014818">
    <property type="entry name" value="Phage/plasmid_primase_P4_C"/>
</dbReference>
<evidence type="ECO:0000256" key="1">
    <source>
        <dbReference type="ARBA" id="ARBA00022741"/>
    </source>
</evidence>
<dbReference type="InterPro" id="IPR027417">
    <property type="entry name" value="P-loop_NTPase"/>
</dbReference>
<accession>A0A9X9K529</accession>
<keyword evidence="2" id="KW-0378">Hydrolase</keyword>
<dbReference type="CDD" id="cd04859">
    <property type="entry name" value="Prim_Pol"/>
    <property type="match status" value="1"/>
</dbReference>
<dbReference type="Proteomes" id="UP001164797">
    <property type="component" value="Segment"/>
</dbReference>
<dbReference type="GO" id="GO:0016799">
    <property type="term" value="F:hydrolase activity, hydrolyzing N-glycosyl compounds"/>
    <property type="evidence" value="ECO:0007669"/>
    <property type="project" value="InterPro"/>
</dbReference>
<evidence type="ECO:0000313" key="7">
    <source>
        <dbReference type="Proteomes" id="UP001164797"/>
    </source>
</evidence>